<evidence type="ECO:0000256" key="4">
    <source>
        <dbReference type="ARBA" id="ARBA00022679"/>
    </source>
</evidence>
<comment type="caution">
    <text evidence="12">The sequence shown here is derived from an EMBL/GenBank/DDBJ whole genome shotgun (WGS) entry which is preliminary data.</text>
</comment>
<dbReference type="STRING" id="34508.A0A4U8UVZ6"/>
<evidence type="ECO:0000256" key="3">
    <source>
        <dbReference type="ARBA" id="ARBA00022676"/>
    </source>
</evidence>
<evidence type="ECO:0000256" key="5">
    <source>
        <dbReference type="ARBA" id="ARBA00022692"/>
    </source>
</evidence>
<keyword evidence="8 11" id="KW-0472">Membrane</keyword>
<evidence type="ECO:0000256" key="11">
    <source>
        <dbReference type="RuleBase" id="RU362059"/>
    </source>
</evidence>
<reference evidence="12 13" key="2">
    <citation type="journal article" date="2019" name="G3 (Bethesda)">
        <title>Hybrid Assembly of the Genome of the Entomopathogenic Nematode Steinernema carpocapsae Identifies the X-Chromosome.</title>
        <authorList>
            <person name="Serra L."/>
            <person name="Macchietto M."/>
            <person name="Macias-Munoz A."/>
            <person name="McGill C.J."/>
            <person name="Rodriguez I.M."/>
            <person name="Rodriguez B."/>
            <person name="Murad R."/>
            <person name="Mortazavi A."/>
        </authorList>
    </citation>
    <scope>NUCLEOTIDE SEQUENCE [LARGE SCALE GENOMIC DNA]</scope>
    <source>
        <strain evidence="12 13">ALL</strain>
    </source>
</reference>
<reference evidence="12 13" key="1">
    <citation type="journal article" date="2015" name="Genome Biol.">
        <title>Comparative genomics of Steinernema reveals deeply conserved gene regulatory networks.</title>
        <authorList>
            <person name="Dillman A.R."/>
            <person name="Macchietto M."/>
            <person name="Porter C.F."/>
            <person name="Rogers A."/>
            <person name="Williams B."/>
            <person name="Antoshechkin I."/>
            <person name="Lee M.M."/>
            <person name="Goodwin Z."/>
            <person name="Lu X."/>
            <person name="Lewis E.E."/>
            <person name="Goodrich-Blair H."/>
            <person name="Stock S.P."/>
            <person name="Adams B.J."/>
            <person name="Sternberg P.W."/>
            <person name="Mortazavi A."/>
        </authorList>
    </citation>
    <scope>NUCLEOTIDE SEQUENCE [LARGE SCALE GENOMIC DNA]</scope>
    <source>
        <strain evidence="12 13">ALL</strain>
    </source>
</reference>
<dbReference type="OrthoDB" id="5835829at2759"/>
<keyword evidence="13" id="KW-1185">Reference proteome</keyword>
<evidence type="ECO:0000256" key="8">
    <source>
        <dbReference type="ARBA" id="ARBA00023136"/>
    </source>
</evidence>
<feature type="transmembrane region" description="Helical" evidence="11">
    <location>
        <begin position="485"/>
        <end position="511"/>
    </location>
</feature>
<dbReference type="CDD" id="cd03784">
    <property type="entry name" value="GT1_Gtf-like"/>
    <property type="match status" value="1"/>
</dbReference>
<sequence length="528" mass="59822">MRRGSVALCLLALQHLITLLLGSKILIYSQKNGRSQVIYLGRMAELLAEADHDVTILHSQMDPDVTINGTSKVKIVHIPVAPKVEAYFKTDAISATWTMDVSDPLAQNAFVHSYALMMADQCEYALEQQWMLEELWEQRFDLMIHELLDHCQLGIMQAVGIKKHIVVQSAIPWEGASDSLGIPNIPSIVPSSFATNGNDMNIFQRFTNLIQTHIAKSLTNPNLEVIEDMCRHKFGTNFVPFQDLIDNATFVFTNSDPLIDFSHPIISKVIELGGLCVRKPKILDEDLKKVLEQREKTVLISFGSILKSHTMPKEYKENIARVIRSFPNVTFVWKFENEETEFLRGVENVVLMKWIPQNNVLNHPNLKLFVTHGGMNSILEAANRGVPVVGVPIFGDQMRNIRMMEALGAGEHLDRFDLANYEKLRKTIAKVLHEKSYEENSARIASMIAERPIDLKHSFLRHVEFALKFGPVPSMTSKSPRMSFFTYYMLDVASLVLPVVALLLSSVYLVAKFLYNFFRFSGAKQKLS</sequence>
<dbReference type="PANTHER" id="PTHR48043">
    <property type="entry name" value="EG:EG0003.4 PROTEIN-RELATED"/>
    <property type="match status" value="1"/>
</dbReference>
<organism evidence="12 13">
    <name type="scientific">Steinernema carpocapsae</name>
    <name type="common">Entomopathogenic nematode</name>
    <dbReference type="NCBI Taxonomy" id="34508"/>
    <lineage>
        <taxon>Eukaryota</taxon>
        <taxon>Metazoa</taxon>
        <taxon>Ecdysozoa</taxon>
        <taxon>Nematoda</taxon>
        <taxon>Chromadorea</taxon>
        <taxon>Rhabditida</taxon>
        <taxon>Tylenchina</taxon>
        <taxon>Panagrolaimomorpha</taxon>
        <taxon>Strongyloidoidea</taxon>
        <taxon>Steinernematidae</taxon>
        <taxon>Steinernema</taxon>
    </lineage>
</organism>
<dbReference type="SUPFAM" id="SSF53756">
    <property type="entry name" value="UDP-Glycosyltransferase/glycogen phosphorylase"/>
    <property type="match status" value="1"/>
</dbReference>
<dbReference type="InterPro" id="IPR002213">
    <property type="entry name" value="UDP_glucos_trans"/>
</dbReference>
<accession>A0A4U8UVZ6</accession>
<dbReference type="EC" id="2.4.1.17" evidence="11"/>
<proteinExistence type="inferred from homology"/>
<gene>
    <name evidence="12" type="ORF">L596_004506</name>
</gene>
<keyword evidence="6 11" id="KW-0732">Signal</keyword>
<dbReference type="PANTHER" id="PTHR48043:SF23">
    <property type="entry name" value="UDP-GLUCURONOSYLTRANSFERASE"/>
    <property type="match status" value="1"/>
</dbReference>
<keyword evidence="7 11" id="KW-1133">Transmembrane helix</keyword>
<evidence type="ECO:0000256" key="2">
    <source>
        <dbReference type="ARBA" id="ARBA00009995"/>
    </source>
</evidence>
<dbReference type="InterPro" id="IPR050271">
    <property type="entry name" value="UDP-glycosyltransferase"/>
</dbReference>
<dbReference type="GO" id="GO:0015020">
    <property type="term" value="F:glucuronosyltransferase activity"/>
    <property type="evidence" value="ECO:0007669"/>
    <property type="project" value="UniProtKB-EC"/>
</dbReference>
<dbReference type="PROSITE" id="PS00375">
    <property type="entry name" value="UDPGT"/>
    <property type="match status" value="1"/>
</dbReference>
<dbReference type="EMBL" id="AZBU02000001">
    <property type="protein sequence ID" value="TMS37610.1"/>
    <property type="molecule type" value="Genomic_DNA"/>
</dbReference>
<dbReference type="Pfam" id="PF00201">
    <property type="entry name" value="UDPGT"/>
    <property type="match status" value="1"/>
</dbReference>
<comment type="similarity">
    <text evidence="2 10">Belongs to the UDP-glycosyltransferase family.</text>
</comment>
<feature type="signal peptide" evidence="11">
    <location>
        <begin position="1"/>
        <end position="22"/>
    </location>
</feature>
<dbReference type="GO" id="GO:0016020">
    <property type="term" value="C:membrane"/>
    <property type="evidence" value="ECO:0007669"/>
    <property type="project" value="UniProtKB-SubCell"/>
</dbReference>
<name>A0A4U8UVZ6_STECR</name>
<dbReference type="Gene3D" id="3.40.50.2000">
    <property type="entry name" value="Glycogen Phosphorylase B"/>
    <property type="match status" value="1"/>
</dbReference>
<comment type="subcellular location">
    <subcellularLocation>
        <location evidence="1 11">Membrane</location>
        <topology evidence="1 11">Single-pass membrane protein</topology>
    </subcellularLocation>
</comment>
<keyword evidence="4 10" id="KW-0808">Transferase</keyword>
<protein>
    <recommendedName>
        <fullName evidence="11">UDP-glucuronosyltransferase</fullName>
        <ecNumber evidence="11">2.4.1.17</ecNumber>
    </recommendedName>
</protein>
<keyword evidence="3 10" id="KW-0328">Glycosyltransferase</keyword>
<evidence type="ECO:0000256" key="7">
    <source>
        <dbReference type="ARBA" id="ARBA00022989"/>
    </source>
</evidence>
<dbReference type="AlphaFoldDB" id="A0A4U8UVZ6"/>
<evidence type="ECO:0000313" key="12">
    <source>
        <dbReference type="EMBL" id="TMS37610.1"/>
    </source>
</evidence>
<dbReference type="InterPro" id="IPR035595">
    <property type="entry name" value="UDP_glycos_trans_CS"/>
</dbReference>
<feature type="chain" id="PRO_5020843268" description="UDP-glucuronosyltransferase" evidence="11">
    <location>
        <begin position="23"/>
        <end position="528"/>
    </location>
</feature>
<dbReference type="FunFam" id="3.40.50.2000:FF:000038">
    <property type="entry name" value="UDP-GlucuronosylTransferase"/>
    <property type="match status" value="1"/>
</dbReference>
<keyword evidence="5 11" id="KW-0812">Transmembrane</keyword>
<evidence type="ECO:0000313" key="13">
    <source>
        <dbReference type="Proteomes" id="UP000298663"/>
    </source>
</evidence>
<comment type="catalytic activity">
    <reaction evidence="9 11">
        <text>glucuronate acceptor + UDP-alpha-D-glucuronate = acceptor beta-D-glucuronoside + UDP + H(+)</text>
        <dbReference type="Rhea" id="RHEA:21032"/>
        <dbReference type="ChEBI" id="CHEBI:15378"/>
        <dbReference type="ChEBI" id="CHEBI:58052"/>
        <dbReference type="ChEBI" id="CHEBI:58223"/>
        <dbReference type="ChEBI" id="CHEBI:132367"/>
        <dbReference type="ChEBI" id="CHEBI:132368"/>
        <dbReference type="EC" id="2.4.1.17"/>
    </reaction>
</comment>
<evidence type="ECO:0000256" key="6">
    <source>
        <dbReference type="ARBA" id="ARBA00022729"/>
    </source>
</evidence>
<dbReference type="Proteomes" id="UP000298663">
    <property type="component" value="Unassembled WGS sequence"/>
</dbReference>
<evidence type="ECO:0000256" key="9">
    <source>
        <dbReference type="ARBA" id="ARBA00047475"/>
    </source>
</evidence>
<evidence type="ECO:0000256" key="1">
    <source>
        <dbReference type="ARBA" id="ARBA00004167"/>
    </source>
</evidence>
<evidence type="ECO:0000256" key="10">
    <source>
        <dbReference type="RuleBase" id="RU003718"/>
    </source>
</evidence>